<reference evidence="2 3" key="1">
    <citation type="submission" date="2008-06" db="EMBL/GenBank/DDBJ databases">
        <title>Complete sequence of Pelodictyon phaeoclathratiforme BU-1.</title>
        <authorList>
            <consortium name="US DOE Joint Genome Institute"/>
            <person name="Lucas S."/>
            <person name="Copeland A."/>
            <person name="Lapidus A."/>
            <person name="Glavina del Rio T."/>
            <person name="Dalin E."/>
            <person name="Tice H."/>
            <person name="Bruce D."/>
            <person name="Goodwin L."/>
            <person name="Pitluck S."/>
            <person name="Schmutz J."/>
            <person name="Larimer F."/>
            <person name="Land M."/>
            <person name="Hauser L."/>
            <person name="Kyrpides N."/>
            <person name="Mikhailova N."/>
            <person name="Liu Z."/>
            <person name="Li T."/>
            <person name="Zhao F."/>
            <person name="Overmann J."/>
            <person name="Bryant D.A."/>
            <person name="Richardson P."/>
        </authorList>
    </citation>
    <scope>NUCLEOTIDE SEQUENCE [LARGE SCALE GENOMIC DNA]</scope>
    <source>
        <strain evidence="3">DSM 5477 / BU-1</strain>
    </source>
</reference>
<organism evidence="2 3">
    <name type="scientific">Pelodictyon phaeoclathratiforme (strain DSM 5477 / BU-1)</name>
    <dbReference type="NCBI Taxonomy" id="324925"/>
    <lineage>
        <taxon>Bacteria</taxon>
        <taxon>Pseudomonadati</taxon>
        <taxon>Chlorobiota</taxon>
        <taxon>Chlorobiia</taxon>
        <taxon>Chlorobiales</taxon>
        <taxon>Chlorobiaceae</taxon>
        <taxon>Chlorobium/Pelodictyon group</taxon>
        <taxon>Pelodictyon</taxon>
    </lineage>
</organism>
<evidence type="ECO:0000313" key="3">
    <source>
        <dbReference type="Proteomes" id="UP000002724"/>
    </source>
</evidence>
<name>B4SH76_PELPB</name>
<protein>
    <submittedName>
        <fullName evidence="2">Glyoxalase/bleomycin resistance protein/dioxygenase</fullName>
    </submittedName>
</protein>
<accession>B4SH76</accession>
<keyword evidence="3" id="KW-1185">Reference proteome</keyword>
<dbReference type="Pfam" id="PF00903">
    <property type="entry name" value="Glyoxalase"/>
    <property type="match status" value="1"/>
</dbReference>
<dbReference type="PROSITE" id="PS51819">
    <property type="entry name" value="VOC"/>
    <property type="match status" value="1"/>
</dbReference>
<proteinExistence type="predicted"/>
<dbReference type="OrthoDB" id="66829at2"/>
<evidence type="ECO:0000259" key="1">
    <source>
        <dbReference type="PROSITE" id="PS51819"/>
    </source>
</evidence>
<keyword evidence="2" id="KW-0560">Oxidoreductase</keyword>
<dbReference type="Proteomes" id="UP000002724">
    <property type="component" value="Chromosome"/>
</dbReference>
<dbReference type="Gene3D" id="3.30.720.110">
    <property type="match status" value="1"/>
</dbReference>
<gene>
    <name evidence="2" type="ordered locus">Ppha_1278</name>
</gene>
<dbReference type="InterPro" id="IPR029068">
    <property type="entry name" value="Glyas_Bleomycin-R_OHBP_Dase"/>
</dbReference>
<dbReference type="Gene3D" id="3.30.720.120">
    <property type="match status" value="1"/>
</dbReference>
<keyword evidence="2" id="KW-0223">Dioxygenase</keyword>
<dbReference type="GO" id="GO:0051213">
    <property type="term" value="F:dioxygenase activity"/>
    <property type="evidence" value="ECO:0007669"/>
    <property type="project" value="UniProtKB-KW"/>
</dbReference>
<dbReference type="eggNOG" id="COG0346">
    <property type="taxonomic scope" value="Bacteria"/>
</dbReference>
<dbReference type="RefSeq" id="WP_012508034.1">
    <property type="nucleotide sequence ID" value="NC_011060.1"/>
</dbReference>
<dbReference type="HOGENOM" id="CLU_046006_13_0_10"/>
<evidence type="ECO:0000313" key="2">
    <source>
        <dbReference type="EMBL" id="ACF43543.1"/>
    </source>
</evidence>
<dbReference type="EMBL" id="CP001110">
    <property type="protein sequence ID" value="ACF43543.1"/>
    <property type="molecule type" value="Genomic_DNA"/>
</dbReference>
<dbReference type="KEGG" id="pph:Ppha_1278"/>
<feature type="domain" description="VOC" evidence="1">
    <location>
        <begin position="4"/>
        <end position="118"/>
    </location>
</feature>
<dbReference type="AlphaFoldDB" id="B4SH76"/>
<sequence length="131" mass="14922">MNTRELSPCFVTKDVDACRDFYQRHFSATAIFDCGWYLNMRIGGDGSSIQFMQPQDGMVEYGAEGVMLNFRVDDVDAEYARLVSEGVALAMPLEDHPWGDRGFSIIDPIGTALYIYSDREPSDEFRQYYTS</sequence>
<dbReference type="STRING" id="324925.Ppha_1278"/>
<dbReference type="InterPro" id="IPR004360">
    <property type="entry name" value="Glyas_Fos-R_dOase_dom"/>
</dbReference>
<dbReference type="SUPFAM" id="SSF54593">
    <property type="entry name" value="Glyoxalase/Bleomycin resistance protein/Dihydroxybiphenyl dioxygenase"/>
    <property type="match status" value="1"/>
</dbReference>
<dbReference type="InterPro" id="IPR037523">
    <property type="entry name" value="VOC_core"/>
</dbReference>